<dbReference type="AlphaFoldDB" id="A0A2P2JTW0"/>
<reference evidence="2" key="1">
    <citation type="submission" date="2018-02" db="EMBL/GenBank/DDBJ databases">
        <title>Rhizophora mucronata_Transcriptome.</title>
        <authorList>
            <person name="Meera S.P."/>
            <person name="Sreeshan A."/>
            <person name="Augustine A."/>
        </authorList>
    </citation>
    <scope>NUCLEOTIDE SEQUENCE</scope>
    <source>
        <tissue evidence="2">Leaf</tissue>
    </source>
</reference>
<name>A0A2P2JTW0_RHIMU</name>
<proteinExistence type="predicted"/>
<organism evidence="2">
    <name type="scientific">Rhizophora mucronata</name>
    <name type="common">Asiatic mangrove</name>
    <dbReference type="NCBI Taxonomy" id="61149"/>
    <lineage>
        <taxon>Eukaryota</taxon>
        <taxon>Viridiplantae</taxon>
        <taxon>Streptophyta</taxon>
        <taxon>Embryophyta</taxon>
        <taxon>Tracheophyta</taxon>
        <taxon>Spermatophyta</taxon>
        <taxon>Magnoliopsida</taxon>
        <taxon>eudicotyledons</taxon>
        <taxon>Gunneridae</taxon>
        <taxon>Pentapetalae</taxon>
        <taxon>rosids</taxon>
        <taxon>fabids</taxon>
        <taxon>Malpighiales</taxon>
        <taxon>Rhizophoraceae</taxon>
        <taxon>Rhizophora</taxon>
    </lineage>
</organism>
<dbReference type="EMBL" id="GGEC01016408">
    <property type="protein sequence ID" value="MBW96891.1"/>
    <property type="molecule type" value="Transcribed_RNA"/>
</dbReference>
<protein>
    <submittedName>
        <fullName evidence="2">Uncharacterized protein MANES_08G068000</fullName>
    </submittedName>
</protein>
<dbReference type="EMBL" id="GGEC01016406">
    <property type="protein sequence ID" value="MBW96889.1"/>
    <property type="molecule type" value="Transcribed_RNA"/>
</dbReference>
<accession>A0A2P2JTW0</accession>
<sequence length="101" mass="11007">MHLNVTPDFSFNLCPQTVHISPEDPGCVHIFLLEDASNFISRDLQEVEPMESCTLFNSSNLALFILLLSMSLLLSLSAAASCPCSSSSSSSRPRGEEPEDM</sequence>
<evidence type="ECO:0000313" key="2">
    <source>
        <dbReference type="EMBL" id="MBW96889.1"/>
    </source>
</evidence>
<evidence type="ECO:0000256" key="1">
    <source>
        <dbReference type="SAM" id="MobiDB-lite"/>
    </source>
</evidence>
<feature type="compositionally biased region" description="Low complexity" evidence="1">
    <location>
        <begin position="81"/>
        <end position="91"/>
    </location>
</feature>
<feature type="region of interest" description="Disordered" evidence="1">
    <location>
        <begin position="81"/>
        <end position="101"/>
    </location>
</feature>